<accession>A0A9X8ULQ1</accession>
<dbReference type="EMBL" id="SLUK01000001">
    <property type="protein sequence ID" value="TCL45027.1"/>
    <property type="molecule type" value="Genomic_DNA"/>
</dbReference>
<gene>
    <name evidence="6" type="ORF">EDD78_1014</name>
</gene>
<dbReference type="Gene3D" id="1.20.1740.10">
    <property type="entry name" value="Amino acid/polyamine transporter I"/>
    <property type="match status" value="1"/>
</dbReference>
<feature type="transmembrane region" description="Helical" evidence="5">
    <location>
        <begin position="161"/>
        <end position="181"/>
    </location>
</feature>
<feature type="transmembrane region" description="Helical" evidence="5">
    <location>
        <begin position="353"/>
        <end position="370"/>
    </location>
</feature>
<evidence type="ECO:0000313" key="7">
    <source>
        <dbReference type="Proteomes" id="UP000294682"/>
    </source>
</evidence>
<proteinExistence type="predicted"/>
<evidence type="ECO:0000256" key="5">
    <source>
        <dbReference type="SAM" id="Phobius"/>
    </source>
</evidence>
<dbReference type="InterPro" id="IPR050598">
    <property type="entry name" value="AminoAcid_Transporter"/>
</dbReference>
<dbReference type="PIRSF" id="PIRSF006060">
    <property type="entry name" value="AA_transporter"/>
    <property type="match status" value="1"/>
</dbReference>
<dbReference type="Pfam" id="PF13520">
    <property type="entry name" value="AA_permease_2"/>
    <property type="match status" value="1"/>
</dbReference>
<feature type="transmembrane region" description="Helical" evidence="5">
    <location>
        <begin position="193"/>
        <end position="212"/>
    </location>
</feature>
<feature type="transmembrane region" description="Helical" evidence="5">
    <location>
        <begin position="100"/>
        <end position="123"/>
    </location>
</feature>
<feature type="transmembrane region" description="Helical" evidence="5">
    <location>
        <begin position="325"/>
        <end position="347"/>
    </location>
</feature>
<dbReference type="GO" id="GO:0016020">
    <property type="term" value="C:membrane"/>
    <property type="evidence" value="ECO:0007669"/>
    <property type="project" value="UniProtKB-SubCell"/>
</dbReference>
<dbReference type="Proteomes" id="UP000294682">
    <property type="component" value="Unassembled WGS sequence"/>
</dbReference>
<evidence type="ECO:0000256" key="2">
    <source>
        <dbReference type="ARBA" id="ARBA00022692"/>
    </source>
</evidence>
<dbReference type="PANTHER" id="PTHR11785:SF512">
    <property type="entry name" value="SOBREMESA, ISOFORM B"/>
    <property type="match status" value="1"/>
</dbReference>
<keyword evidence="3 5" id="KW-1133">Transmembrane helix</keyword>
<comment type="subcellular location">
    <subcellularLocation>
        <location evidence="1">Membrane</location>
        <topology evidence="1">Multi-pass membrane protein</topology>
    </subcellularLocation>
</comment>
<evidence type="ECO:0000313" key="6">
    <source>
        <dbReference type="EMBL" id="TCL45027.1"/>
    </source>
</evidence>
<protein>
    <submittedName>
        <fullName evidence="6">APA family basic amino acid/polyamine antiporter</fullName>
    </submittedName>
</protein>
<dbReference type="AlphaFoldDB" id="A0A9X8ULQ1"/>
<organism evidence="6 7">
    <name type="scientific">Harryflintia acetispora</name>
    <dbReference type="NCBI Taxonomy" id="1849041"/>
    <lineage>
        <taxon>Bacteria</taxon>
        <taxon>Bacillati</taxon>
        <taxon>Bacillota</taxon>
        <taxon>Clostridia</taxon>
        <taxon>Eubacteriales</taxon>
        <taxon>Oscillospiraceae</taxon>
        <taxon>Harryflintia</taxon>
    </lineage>
</organism>
<feature type="transmembrane region" description="Helical" evidence="5">
    <location>
        <begin position="382"/>
        <end position="402"/>
    </location>
</feature>
<dbReference type="PANTHER" id="PTHR11785">
    <property type="entry name" value="AMINO ACID TRANSPORTER"/>
    <property type="match status" value="1"/>
</dbReference>
<dbReference type="GO" id="GO:0015179">
    <property type="term" value="F:L-amino acid transmembrane transporter activity"/>
    <property type="evidence" value="ECO:0007669"/>
    <property type="project" value="TreeGrafter"/>
</dbReference>
<reference evidence="6 7" key="1">
    <citation type="submission" date="2019-03" db="EMBL/GenBank/DDBJ databases">
        <title>Genomic Encyclopedia of Type Strains, Phase IV (KMG-IV): sequencing the most valuable type-strain genomes for metagenomic binning, comparative biology and taxonomic classification.</title>
        <authorList>
            <person name="Goeker M."/>
        </authorList>
    </citation>
    <scope>NUCLEOTIDE SEQUENCE [LARGE SCALE GENOMIC DNA]</scope>
    <source>
        <strain evidence="6 7">DSM 100433</strain>
    </source>
</reference>
<dbReference type="InterPro" id="IPR002293">
    <property type="entry name" value="AA/rel_permease1"/>
</dbReference>
<evidence type="ECO:0000256" key="4">
    <source>
        <dbReference type="ARBA" id="ARBA00023136"/>
    </source>
</evidence>
<feature type="transmembrane region" description="Helical" evidence="5">
    <location>
        <begin position="264"/>
        <end position="290"/>
    </location>
</feature>
<feature type="transmembrane region" description="Helical" evidence="5">
    <location>
        <begin position="129"/>
        <end position="149"/>
    </location>
</feature>
<feature type="transmembrane region" description="Helical" evidence="5">
    <location>
        <begin position="408"/>
        <end position="425"/>
    </location>
</feature>
<feature type="transmembrane region" description="Helical" evidence="5">
    <location>
        <begin position="46"/>
        <end position="63"/>
    </location>
</feature>
<name>A0A9X8ULQ1_9FIRM</name>
<evidence type="ECO:0000256" key="3">
    <source>
        <dbReference type="ARBA" id="ARBA00022989"/>
    </source>
</evidence>
<comment type="caution">
    <text evidence="6">The sequence shown here is derived from an EMBL/GenBank/DDBJ whole genome shotgun (WGS) entry which is preliminary data.</text>
</comment>
<sequence length="439" mass="46398">MSNKSNKKMGLFSAMMILVGSVIGSGIFMTPGKVAAAAGSIGPTIIAWVAAGACGILCALVYAELAPMMPKAGGAYVFIREALGDGPAFAYGWSMTFGSFLPVIAMLATAFCTNLAIFFPGLTVTGQRIVGTVIILALMVANLCGVKFGSLIQNIFTVGKLGALALVIFGGLFVLKGGNFLSMTTETVEWGNSLNAAVPALLAFGGYYTLAYMSEEIDNPKRNLPLATIFGMGIVILVNVLLNLSCIGAVGFKELAGADTPVSMAAMTIFGPIGAAIVTLGALISIFGSLNGAIMGPPRVVYAMSKDNMLFGFFSKLHPKFNTPYITLIIFGVVAIFFLWTGSFMTLLMMGTFVSRLLECIVALSLIVLRKKKPDAERPFKMWGYPVTAVLTILITGTLVCMVDPTQILHGLLLMATSIPAYLIFKHTLKKKAQEPAAK</sequence>
<keyword evidence="7" id="KW-1185">Reference proteome</keyword>
<feature type="transmembrane region" description="Helical" evidence="5">
    <location>
        <begin position="224"/>
        <end position="252"/>
    </location>
</feature>
<keyword evidence="2 5" id="KW-0812">Transmembrane</keyword>
<dbReference type="RefSeq" id="WP_132083319.1">
    <property type="nucleotide sequence ID" value="NZ_JADNAH010000055.1"/>
</dbReference>
<evidence type="ECO:0000256" key="1">
    <source>
        <dbReference type="ARBA" id="ARBA00004141"/>
    </source>
</evidence>
<keyword evidence="4 5" id="KW-0472">Membrane</keyword>